<evidence type="ECO:0000256" key="3">
    <source>
        <dbReference type="SAM" id="SignalP"/>
    </source>
</evidence>
<gene>
    <name evidence="5" type="ORF">SEVIR_5G345900v2</name>
</gene>
<dbReference type="InterPro" id="IPR052210">
    <property type="entry name" value="LysM1-like"/>
</dbReference>
<keyword evidence="3" id="KW-0732">Signal</keyword>
<dbReference type="Gramene" id="TKW17132">
    <property type="protein sequence ID" value="TKW17132"/>
    <property type="gene ID" value="SEVIR_5G345900v2"/>
</dbReference>
<evidence type="ECO:0000313" key="5">
    <source>
        <dbReference type="EMBL" id="TKW17132.1"/>
    </source>
</evidence>
<dbReference type="PANTHER" id="PTHR34997">
    <property type="entry name" value="AM15"/>
    <property type="match status" value="1"/>
</dbReference>
<dbReference type="OMA" id="KIFLVQW"/>
<evidence type="ECO:0000256" key="2">
    <source>
        <dbReference type="ARBA" id="ARBA00023026"/>
    </source>
</evidence>
<feature type="chain" id="PRO_5020883681" description="LysM domain-containing protein" evidence="3">
    <location>
        <begin position="23"/>
        <end position="115"/>
    </location>
</feature>
<sequence>MANHGAAAALLIASLLVSVALAGAAGARRPLNARIAVNRDASRAYVVKQQEDAAAAVPSLSCSKVHGVQEEETCFSVAQGAGLTQDDFLGFNPNINCAKVFVGQWVCLAATAGGA</sequence>
<protein>
    <recommendedName>
        <fullName evidence="4">LysM domain-containing protein</fullName>
    </recommendedName>
</protein>
<dbReference type="SUPFAM" id="SSF54106">
    <property type="entry name" value="LysM domain"/>
    <property type="match status" value="1"/>
</dbReference>
<dbReference type="PANTHER" id="PTHR34997:SF22">
    <property type="entry name" value="OS01G0783000 PROTEIN"/>
    <property type="match status" value="1"/>
</dbReference>
<organism evidence="5 6">
    <name type="scientific">Setaria viridis</name>
    <name type="common">Green bristlegrass</name>
    <name type="synonym">Setaria italica subsp. viridis</name>
    <dbReference type="NCBI Taxonomy" id="4556"/>
    <lineage>
        <taxon>Eukaryota</taxon>
        <taxon>Viridiplantae</taxon>
        <taxon>Streptophyta</taxon>
        <taxon>Embryophyta</taxon>
        <taxon>Tracheophyta</taxon>
        <taxon>Spermatophyta</taxon>
        <taxon>Magnoliopsida</taxon>
        <taxon>Liliopsida</taxon>
        <taxon>Poales</taxon>
        <taxon>Poaceae</taxon>
        <taxon>PACMAD clade</taxon>
        <taxon>Panicoideae</taxon>
        <taxon>Panicodae</taxon>
        <taxon>Paniceae</taxon>
        <taxon>Cenchrinae</taxon>
        <taxon>Setaria</taxon>
    </lineage>
</organism>
<reference evidence="5" key="1">
    <citation type="submission" date="2019-03" db="EMBL/GenBank/DDBJ databases">
        <title>WGS assembly of Setaria viridis.</title>
        <authorList>
            <person name="Huang P."/>
            <person name="Jenkins J."/>
            <person name="Grimwood J."/>
            <person name="Barry K."/>
            <person name="Healey A."/>
            <person name="Mamidi S."/>
            <person name="Sreedasyam A."/>
            <person name="Shu S."/>
            <person name="Feldman M."/>
            <person name="Wu J."/>
            <person name="Yu Y."/>
            <person name="Chen C."/>
            <person name="Johnson J."/>
            <person name="Rokhsar D."/>
            <person name="Baxter I."/>
            <person name="Schmutz J."/>
            <person name="Brutnell T."/>
            <person name="Kellogg E."/>
        </authorList>
    </citation>
    <scope>NUCLEOTIDE SEQUENCE [LARGE SCALE GENOMIC DNA]</scope>
</reference>
<dbReference type="InterPro" id="IPR036779">
    <property type="entry name" value="LysM_dom_sf"/>
</dbReference>
<proteinExistence type="predicted"/>
<dbReference type="Gene3D" id="3.10.350.10">
    <property type="entry name" value="LysM domain"/>
    <property type="match status" value="1"/>
</dbReference>
<keyword evidence="2" id="KW-0843">Virulence</keyword>
<keyword evidence="6" id="KW-1185">Reference proteome</keyword>
<dbReference type="EMBL" id="CM016556">
    <property type="protein sequence ID" value="TKW17132.1"/>
    <property type="molecule type" value="Genomic_DNA"/>
</dbReference>
<dbReference type="GO" id="GO:0008061">
    <property type="term" value="F:chitin binding"/>
    <property type="evidence" value="ECO:0007669"/>
    <property type="project" value="UniProtKB-KW"/>
</dbReference>
<dbReference type="InterPro" id="IPR018392">
    <property type="entry name" value="LysM"/>
</dbReference>
<dbReference type="Proteomes" id="UP000298652">
    <property type="component" value="Chromosome 5"/>
</dbReference>
<dbReference type="Pfam" id="PF01476">
    <property type="entry name" value="LysM"/>
    <property type="match status" value="1"/>
</dbReference>
<feature type="domain" description="LysM" evidence="4">
    <location>
        <begin position="64"/>
        <end position="108"/>
    </location>
</feature>
<dbReference type="AlphaFoldDB" id="A0A4U6UNG9"/>
<dbReference type="SMART" id="SM00257">
    <property type="entry name" value="LysM"/>
    <property type="match status" value="1"/>
</dbReference>
<name>A0A4U6UNG9_SETVI</name>
<dbReference type="CDD" id="cd00118">
    <property type="entry name" value="LysM"/>
    <property type="match status" value="1"/>
</dbReference>
<evidence type="ECO:0000313" key="6">
    <source>
        <dbReference type="Proteomes" id="UP000298652"/>
    </source>
</evidence>
<evidence type="ECO:0000259" key="4">
    <source>
        <dbReference type="PROSITE" id="PS51782"/>
    </source>
</evidence>
<keyword evidence="1" id="KW-0147">Chitin-binding</keyword>
<accession>A0A4U6UNG9</accession>
<feature type="signal peptide" evidence="3">
    <location>
        <begin position="1"/>
        <end position="22"/>
    </location>
</feature>
<evidence type="ECO:0000256" key="1">
    <source>
        <dbReference type="ARBA" id="ARBA00022669"/>
    </source>
</evidence>
<dbReference type="PROSITE" id="PS51782">
    <property type="entry name" value="LYSM"/>
    <property type="match status" value="1"/>
</dbReference>